<keyword evidence="2 7" id="KW-0349">Heme</keyword>
<organism evidence="9 10">
    <name type="scientific">Nocardia callitridis</name>
    <dbReference type="NCBI Taxonomy" id="648753"/>
    <lineage>
        <taxon>Bacteria</taxon>
        <taxon>Bacillati</taxon>
        <taxon>Actinomycetota</taxon>
        <taxon>Actinomycetes</taxon>
        <taxon>Mycobacteriales</taxon>
        <taxon>Nocardiaceae</taxon>
        <taxon>Nocardia</taxon>
    </lineage>
</organism>
<dbReference type="InterPro" id="IPR036396">
    <property type="entry name" value="Cyt_P450_sf"/>
</dbReference>
<sequence length="408" mass="45142">MNVLPEDFFRDPHVFYEQVRAEGPIHRIQLRNGLRAWLVVDYDIAREVLRHPDIRKDPNSVEGRQARVNDAGGSGLTSSNERLRHHLLTSDQPMHTRLRKLVTPAFSPARMTALIPRIEQIADELLDDVDRAGGPVDLLAAYAFPLPLTVICELLGVPIADREQFREWSSTVVDASMSTPEQQKAAGDAVVEYFDELIERKRREEPGEDLLSYLLSVSDDGDQLSVDELISMAQLILIAGHETTVNLIGNTVLALLTDPQRYRALREDPDAVAPLIEEMLRFNGPVNTATLRHTAKEVTLGGVRIPASELVLVSVAAANRDPRHFDDPDSFDPARGAGSHLAFGYGIHFCLGAALARWEAKIAITKLVSRYPELSLAVDNADLGWRESILIRGLLDLPVDPAGAVAMR</sequence>
<keyword evidence="4 7" id="KW-0560">Oxidoreductase</keyword>
<dbReference type="RefSeq" id="WP_345496067.1">
    <property type="nucleotide sequence ID" value="NZ_BAABJM010000002.1"/>
</dbReference>
<evidence type="ECO:0000256" key="8">
    <source>
        <dbReference type="SAM" id="MobiDB-lite"/>
    </source>
</evidence>
<dbReference type="PANTHER" id="PTHR46696:SF1">
    <property type="entry name" value="CYTOCHROME P450 YJIB-RELATED"/>
    <property type="match status" value="1"/>
</dbReference>
<feature type="region of interest" description="Disordered" evidence="8">
    <location>
        <begin position="55"/>
        <end position="83"/>
    </location>
</feature>
<keyword evidence="5 7" id="KW-0408">Iron</keyword>
<evidence type="ECO:0000256" key="4">
    <source>
        <dbReference type="ARBA" id="ARBA00023002"/>
    </source>
</evidence>
<evidence type="ECO:0000256" key="7">
    <source>
        <dbReference type="RuleBase" id="RU000461"/>
    </source>
</evidence>
<comment type="similarity">
    <text evidence="1 7">Belongs to the cytochrome P450 family.</text>
</comment>
<evidence type="ECO:0000256" key="6">
    <source>
        <dbReference type="ARBA" id="ARBA00023033"/>
    </source>
</evidence>
<gene>
    <name evidence="9" type="ORF">GCM10023318_31180</name>
</gene>
<dbReference type="SUPFAM" id="SSF48264">
    <property type="entry name" value="Cytochrome P450"/>
    <property type="match status" value="1"/>
</dbReference>
<evidence type="ECO:0000256" key="1">
    <source>
        <dbReference type="ARBA" id="ARBA00010617"/>
    </source>
</evidence>
<evidence type="ECO:0000256" key="5">
    <source>
        <dbReference type="ARBA" id="ARBA00023004"/>
    </source>
</evidence>
<dbReference type="InterPro" id="IPR017972">
    <property type="entry name" value="Cyt_P450_CS"/>
</dbReference>
<dbReference type="InterPro" id="IPR001128">
    <property type="entry name" value="Cyt_P450"/>
</dbReference>
<feature type="compositionally biased region" description="Basic and acidic residues" evidence="8">
    <location>
        <begin position="55"/>
        <end position="67"/>
    </location>
</feature>
<keyword evidence="3 7" id="KW-0479">Metal-binding</keyword>
<protein>
    <submittedName>
        <fullName evidence="9">Cytochrome P450</fullName>
    </submittedName>
</protein>
<dbReference type="EMBL" id="BAABJM010000002">
    <property type="protein sequence ID" value="GAA5055268.1"/>
    <property type="molecule type" value="Genomic_DNA"/>
</dbReference>
<reference evidence="10" key="1">
    <citation type="journal article" date="2019" name="Int. J. Syst. Evol. Microbiol.">
        <title>The Global Catalogue of Microorganisms (GCM) 10K type strain sequencing project: providing services to taxonomists for standard genome sequencing and annotation.</title>
        <authorList>
            <consortium name="The Broad Institute Genomics Platform"/>
            <consortium name="The Broad Institute Genome Sequencing Center for Infectious Disease"/>
            <person name="Wu L."/>
            <person name="Ma J."/>
        </authorList>
    </citation>
    <scope>NUCLEOTIDE SEQUENCE [LARGE SCALE GENOMIC DNA]</scope>
    <source>
        <strain evidence="10">JCM 18298</strain>
    </source>
</reference>
<dbReference type="Proteomes" id="UP001500603">
    <property type="component" value="Unassembled WGS sequence"/>
</dbReference>
<evidence type="ECO:0000256" key="3">
    <source>
        <dbReference type="ARBA" id="ARBA00022723"/>
    </source>
</evidence>
<accession>A0ABP9KC24</accession>
<dbReference type="Gene3D" id="1.10.630.10">
    <property type="entry name" value="Cytochrome P450"/>
    <property type="match status" value="1"/>
</dbReference>
<dbReference type="PROSITE" id="PS00086">
    <property type="entry name" value="CYTOCHROME_P450"/>
    <property type="match status" value="1"/>
</dbReference>
<dbReference type="Pfam" id="PF00067">
    <property type="entry name" value="p450"/>
    <property type="match status" value="1"/>
</dbReference>
<evidence type="ECO:0000313" key="9">
    <source>
        <dbReference type="EMBL" id="GAA5055268.1"/>
    </source>
</evidence>
<proteinExistence type="inferred from homology"/>
<dbReference type="InterPro" id="IPR002397">
    <property type="entry name" value="Cyt_P450_B"/>
</dbReference>
<evidence type="ECO:0000256" key="2">
    <source>
        <dbReference type="ARBA" id="ARBA00022617"/>
    </source>
</evidence>
<dbReference type="CDD" id="cd11029">
    <property type="entry name" value="CYP107-like"/>
    <property type="match status" value="1"/>
</dbReference>
<name>A0ABP9KC24_9NOCA</name>
<keyword evidence="6 7" id="KW-0503">Monooxygenase</keyword>
<keyword evidence="10" id="KW-1185">Reference proteome</keyword>
<dbReference type="PRINTS" id="PR00359">
    <property type="entry name" value="BP450"/>
</dbReference>
<comment type="caution">
    <text evidence="9">The sequence shown here is derived from an EMBL/GenBank/DDBJ whole genome shotgun (WGS) entry which is preliminary data.</text>
</comment>
<dbReference type="PANTHER" id="PTHR46696">
    <property type="entry name" value="P450, PUTATIVE (EUROFUNG)-RELATED"/>
    <property type="match status" value="1"/>
</dbReference>
<evidence type="ECO:0000313" key="10">
    <source>
        <dbReference type="Proteomes" id="UP001500603"/>
    </source>
</evidence>